<name>A0AAV0AJU0_PHAPC</name>
<dbReference type="PANTHER" id="PTHR33069">
    <property type="entry name" value="CHROMOSOME 7, WHOLE GENOME SHOTGUN SEQUENCE-RELATED"/>
    <property type="match status" value="1"/>
</dbReference>
<organism evidence="1 2">
    <name type="scientific">Phakopsora pachyrhizi</name>
    <name type="common">Asian soybean rust disease fungus</name>
    <dbReference type="NCBI Taxonomy" id="170000"/>
    <lineage>
        <taxon>Eukaryota</taxon>
        <taxon>Fungi</taxon>
        <taxon>Dikarya</taxon>
        <taxon>Basidiomycota</taxon>
        <taxon>Pucciniomycotina</taxon>
        <taxon>Pucciniomycetes</taxon>
        <taxon>Pucciniales</taxon>
        <taxon>Phakopsoraceae</taxon>
        <taxon>Phakopsora</taxon>
    </lineage>
</organism>
<dbReference type="PANTHER" id="PTHR33069:SF3">
    <property type="entry name" value="DYNEIN HEAVY CHAIN TAIL DOMAIN-CONTAINING PROTEIN"/>
    <property type="match status" value="1"/>
</dbReference>
<evidence type="ECO:0000313" key="2">
    <source>
        <dbReference type="Proteomes" id="UP001153365"/>
    </source>
</evidence>
<gene>
    <name evidence="1" type="ORF">PPACK8108_LOCUS1994</name>
</gene>
<accession>A0AAV0AJU0</accession>
<dbReference type="AlphaFoldDB" id="A0AAV0AJU0"/>
<protein>
    <submittedName>
        <fullName evidence="1">Expressed protein</fullName>
    </submittedName>
</protein>
<dbReference type="Proteomes" id="UP001153365">
    <property type="component" value="Unassembled WGS sequence"/>
</dbReference>
<reference evidence="1" key="1">
    <citation type="submission" date="2022-06" db="EMBL/GenBank/DDBJ databases">
        <authorList>
            <consortium name="SYNGENTA / RWTH Aachen University"/>
        </authorList>
    </citation>
    <scope>NUCLEOTIDE SEQUENCE</scope>
</reference>
<keyword evidence="2" id="KW-1185">Reference proteome</keyword>
<proteinExistence type="predicted"/>
<comment type="caution">
    <text evidence="1">The sequence shown here is derived from an EMBL/GenBank/DDBJ whole genome shotgun (WGS) entry which is preliminary data.</text>
</comment>
<sequence>MLRPELCYQRLSQLAIFNFKQLIQLGGIPVACLTLTGNRLLRGRRDLTKASVILHDQSYLIIKISELSEMKSKKRARRIYSGDGTSELELLTGLIGCFKEALAVYDVRMHLILRGTPYEDERILEISKIHYDHIVFHCLPKLTEQLNSLCGDLSPHSLSAGILDISLLIDLSNQFVHQLTNTRDTLTALCDPNTLASADPEKRQVLEFPSFRLYCIVEDLKLCLDQFIKSLIEHYQTYFDQIHAGFNPNQKSSHVPEEVWSAVYSTNRICLGKIYHILHNASMTVPRYFKERYQQSLLLIDDAIEEVEAVLVKPVEDSSNQTEPLLAPVGYGSINDDDVDLLQYSYRARWIYLSQTSFPEERKISLKVCIPIVKLIRLLVNSITRINRRRLKIFDQFSTSQMTTILFEFKVCSKHVDSMVSELSNTNSNSKFIQDVGSRLLKSSLKVKDLFIEVFESVAKDKGQLENNERIDDCGEVYKEEKNWIKVWFDHIDLSIKNLTSTLT</sequence>
<dbReference type="EMBL" id="CALTRL010000343">
    <property type="protein sequence ID" value="CAH7667587.1"/>
    <property type="molecule type" value="Genomic_DNA"/>
</dbReference>
<evidence type="ECO:0000313" key="1">
    <source>
        <dbReference type="EMBL" id="CAH7667587.1"/>
    </source>
</evidence>